<evidence type="ECO:0000313" key="9">
    <source>
        <dbReference type="Proteomes" id="UP001296104"/>
    </source>
</evidence>
<name>A0AAI8Z5I2_9PEZI</name>
<dbReference type="InterPro" id="IPR052360">
    <property type="entry name" value="Transcr_Regulatory_Proteins"/>
</dbReference>
<dbReference type="InterPro" id="IPR001138">
    <property type="entry name" value="Zn2Cys6_DnaBD"/>
</dbReference>
<organism evidence="8 9">
    <name type="scientific">Lecanosticta acicola</name>
    <dbReference type="NCBI Taxonomy" id="111012"/>
    <lineage>
        <taxon>Eukaryota</taxon>
        <taxon>Fungi</taxon>
        <taxon>Dikarya</taxon>
        <taxon>Ascomycota</taxon>
        <taxon>Pezizomycotina</taxon>
        <taxon>Dothideomycetes</taxon>
        <taxon>Dothideomycetidae</taxon>
        <taxon>Mycosphaerellales</taxon>
        <taxon>Mycosphaerellaceae</taxon>
        <taxon>Lecanosticta</taxon>
    </lineage>
</organism>
<evidence type="ECO:0000256" key="2">
    <source>
        <dbReference type="ARBA" id="ARBA00022833"/>
    </source>
</evidence>
<dbReference type="InterPro" id="IPR021858">
    <property type="entry name" value="Fun_TF"/>
</dbReference>
<dbReference type="PROSITE" id="PS50048">
    <property type="entry name" value="ZN2_CY6_FUNGAL_2"/>
    <property type="match status" value="1"/>
</dbReference>
<keyword evidence="9" id="KW-1185">Reference proteome</keyword>
<comment type="caution">
    <text evidence="8">The sequence shown here is derived from an EMBL/GenBank/DDBJ whole genome shotgun (WGS) entry which is preliminary data.</text>
</comment>
<dbReference type="GO" id="GO:0000981">
    <property type="term" value="F:DNA-binding transcription factor activity, RNA polymerase II-specific"/>
    <property type="evidence" value="ECO:0007669"/>
    <property type="project" value="InterPro"/>
</dbReference>
<dbReference type="SMART" id="SM00066">
    <property type="entry name" value="GAL4"/>
    <property type="match status" value="1"/>
</dbReference>
<dbReference type="Pfam" id="PF11951">
    <property type="entry name" value="Fungal_trans_2"/>
    <property type="match status" value="1"/>
</dbReference>
<keyword evidence="1" id="KW-0479">Metal-binding</keyword>
<dbReference type="PANTHER" id="PTHR36206">
    <property type="entry name" value="ASPERCRYPTIN BIOSYNTHESIS CLUSTER-SPECIFIC TRANSCRIPTION REGULATOR ATNN-RELATED"/>
    <property type="match status" value="1"/>
</dbReference>
<evidence type="ECO:0000256" key="6">
    <source>
        <dbReference type="ARBA" id="ARBA00023242"/>
    </source>
</evidence>
<dbReference type="Pfam" id="PF00172">
    <property type="entry name" value="Zn_clus"/>
    <property type="match status" value="1"/>
</dbReference>
<evidence type="ECO:0000256" key="5">
    <source>
        <dbReference type="ARBA" id="ARBA00023163"/>
    </source>
</evidence>
<dbReference type="CDD" id="cd00067">
    <property type="entry name" value="GAL4"/>
    <property type="match status" value="1"/>
</dbReference>
<dbReference type="InterPro" id="IPR036864">
    <property type="entry name" value="Zn2-C6_fun-type_DNA-bd_sf"/>
</dbReference>
<dbReference type="SUPFAM" id="SSF57701">
    <property type="entry name" value="Zn2/Cys6 DNA-binding domain"/>
    <property type="match status" value="1"/>
</dbReference>
<dbReference type="GO" id="GO:0003677">
    <property type="term" value="F:DNA binding"/>
    <property type="evidence" value="ECO:0007669"/>
    <property type="project" value="UniProtKB-KW"/>
</dbReference>
<keyword evidence="4" id="KW-0238">DNA-binding</keyword>
<accession>A0AAI8Z5I2</accession>
<feature type="domain" description="Zn(2)-C6 fungal-type" evidence="7">
    <location>
        <begin position="51"/>
        <end position="79"/>
    </location>
</feature>
<dbReference type="GO" id="GO:0008270">
    <property type="term" value="F:zinc ion binding"/>
    <property type="evidence" value="ECO:0007669"/>
    <property type="project" value="InterPro"/>
</dbReference>
<evidence type="ECO:0000313" key="8">
    <source>
        <dbReference type="EMBL" id="CAK4032808.1"/>
    </source>
</evidence>
<dbReference type="Gene3D" id="4.10.240.10">
    <property type="entry name" value="Zn(2)-C6 fungal-type DNA-binding domain"/>
    <property type="match status" value="1"/>
</dbReference>
<dbReference type="Proteomes" id="UP001296104">
    <property type="component" value="Unassembled WGS sequence"/>
</dbReference>
<keyword evidence="3" id="KW-0805">Transcription regulation</keyword>
<proteinExistence type="predicted"/>
<keyword evidence="6" id="KW-0539">Nucleus</keyword>
<evidence type="ECO:0000256" key="4">
    <source>
        <dbReference type="ARBA" id="ARBA00023125"/>
    </source>
</evidence>
<dbReference type="PANTHER" id="PTHR36206:SF12">
    <property type="entry name" value="ASPERCRYPTIN BIOSYNTHESIS CLUSTER-SPECIFIC TRANSCRIPTION REGULATOR ATNN-RELATED"/>
    <property type="match status" value="1"/>
</dbReference>
<keyword evidence="2" id="KW-0862">Zinc</keyword>
<protein>
    <submittedName>
        <fullName evidence="8">Transcriptional regulatory moc3</fullName>
    </submittedName>
</protein>
<reference evidence="8" key="1">
    <citation type="submission" date="2023-11" db="EMBL/GenBank/DDBJ databases">
        <authorList>
            <person name="Alioto T."/>
            <person name="Alioto T."/>
            <person name="Gomez Garrido J."/>
        </authorList>
    </citation>
    <scope>NUCLEOTIDE SEQUENCE</scope>
</reference>
<evidence type="ECO:0000256" key="1">
    <source>
        <dbReference type="ARBA" id="ARBA00022723"/>
    </source>
</evidence>
<evidence type="ECO:0000259" key="7">
    <source>
        <dbReference type="PROSITE" id="PS50048"/>
    </source>
</evidence>
<keyword evidence="5" id="KW-0804">Transcription</keyword>
<gene>
    <name evidence="8" type="ORF">LECACI_7A007966</name>
</gene>
<dbReference type="PROSITE" id="PS00463">
    <property type="entry name" value="ZN2_CY6_FUNGAL_1"/>
    <property type="match status" value="1"/>
</dbReference>
<sequence length="580" mass="66182">MHSEALTVVVERPRPPTAPNGHLDLASSKQAVRTERRPGHQRRYAPKTRTGCITCKIRRVKCDEDKPFCKRCTTTGRKCDGYVSPGESTTLKSPEPLTVALANDVTCDALERRIFDFFRARTAPCVSGYFQDAVWDRIVLQLSHSEPAVRYAVNALGALHEERQLRHTADHNGTDAQLVKTGFPLSQYAKALNEMQSLLKSGGVSLDVVLICSLLCIHFEALRECFVPALMHAENAIQLLQSSTSFDARRVNPNLVRAIMRIDLQGAMYLGSRVPGLPFYTAAVDSVLPSSFHDLNHARDMVTTWSGRLFHFMRTVADDHKFREPGNIALEEYARAQELERTFIGMDKLLWDFMYKPSVKLTMREQHGLGMLRTRVKINLILSATCLFSESCIFDRYTEDFDEILTICLYILGSDNAERRLFSVSLDEGIIHPLFFVATHCRDGRIRHQALEQLDRLPKSGGIWHVETTIQTAKMCILWEESLTDKEQPLCEDIPEWQRIHSAGFDGWDDDNPKRTVKVHLRTRPNGMDGEWLDFYEEFGRAANKLPLQDLQKIWSAHETPMIKKYERPWCGVWGMEIVN</sequence>
<dbReference type="EMBL" id="CAVMBE010000071">
    <property type="protein sequence ID" value="CAK4032808.1"/>
    <property type="molecule type" value="Genomic_DNA"/>
</dbReference>
<dbReference type="AlphaFoldDB" id="A0AAI8Z5I2"/>
<evidence type="ECO:0000256" key="3">
    <source>
        <dbReference type="ARBA" id="ARBA00023015"/>
    </source>
</evidence>